<gene>
    <name evidence="3" type="ORF">GYA55_09415</name>
</gene>
<accession>A0A7X9IK62</accession>
<dbReference type="PRINTS" id="PR00625">
    <property type="entry name" value="JDOMAIN"/>
</dbReference>
<dbReference type="AlphaFoldDB" id="A0A7X9IK62"/>
<evidence type="ECO:0000313" key="4">
    <source>
        <dbReference type="Proteomes" id="UP000524246"/>
    </source>
</evidence>
<dbReference type="PROSITE" id="PS50076">
    <property type="entry name" value="DNAJ_2"/>
    <property type="match status" value="1"/>
</dbReference>
<feature type="transmembrane region" description="Helical" evidence="1">
    <location>
        <begin position="453"/>
        <end position="474"/>
    </location>
</feature>
<dbReference type="CDD" id="cd06257">
    <property type="entry name" value="DnaJ"/>
    <property type="match status" value="1"/>
</dbReference>
<organism evidence="3 4">
    <name type="scientific">SAR324 cluster bacterium</name>
    <dbReference type="NCBI Taxonomy" id="2024889"/>
    <lineage>
        <taxon>Bacteria</taxon>
        <taxon>Deltaproteobacteria</taxon>
        <taxon>SAR324 cluster</taxon>
    </lineage>
</organism>
<dbReference type="SMART" id="SM00271">
    <property type="entry name" value="DnaJ"/>
    <property type="match status" value="1"/>
</dbReference>
<dbReference type="EMBL" id="JAAZON010000423">
    <property type="protein sequence ID" value="NMC63370.1"/>
    <property type="molecule type" value="Genomic_DNA"/>
</dbReference>
<dbReference type="SUPFAM" id="SSF46565">
    <property type="entry name" value="Chaperone J-domain"/>
    <property type="match status" value="1"/>
</dbReference>
<sequence length="588" mass="67333">MKKISDIISQTKKSNAWIKNLVGLLGPIFMLVLVLPIAYTEAATVEVFGSKLKVDSFEKTGGGSVRIGIFGSERIVAENEIASYVLERYVENNSAPSISLLDIQEIIKKALAVEDVESAASGLLLILSHPKSELSSLEFFLDEIGADPQAGNMFKKVVSSEHINNLVLNGEQVAPVLYRIALQDPQWVKKEGLRSFYKFLDQNKKYFEEQFIKTLLNPQSSEGQKILTIMESLFGEDDKLQRKLTQLFENVQALRNALNNGDLTKVFSILPFSDPNKRSNTLESGVLSEIVFKEIEKLHGSIAYADILLILSRIYRDKQTPRTREILLDSISHINSRNYAVLENPDVRNMLEVFAAGDEEFKKAYILALEKCIYGLVDENQMGVTDKLFDGLLAIRPDPDARNDKIRILHTKKFLRSGQEKAALEKLSSVQTDLSWSDKVWFALYRFTYKTPIWIYVTLVICMGMLAIFTRYLYYQREEKKHRHWREMGWVNGWESTEGRGFVLQELRSNIDPVIQEYYKCLDILGFKPGATVREVKSAYRKKMKEVHPDLNVGEEEESAKEVIHIRKSYERLLEMEKDGISVQFRRV</sequence>
<dbReference type="Gene3D" id="1.10.287.110">
    <property type="entry name" value="DnaJ domain"/>
    <property type="match status" value="1"/>
</dbReference>
<evidence type="ECO:0000313" key="3">
    <source>
        <dbReference type="EMBL" id="NMC63370.1"/>
    </source>
</evidence>
<keyword evidence="1" id="KW-1133">Transmembrane helix</keyword>
<keyword evidence="1" id="KW-0472">Membrane</keyword>
<feature type="domain" description="J" evidence="2">
    <location>
        <begin position="520"/>
        <end position="588"/>
    </location>
</feature>
<protein>
    <submittedName>
        <fullName evidence="3">J domain-containing protein</fullName>
    </submittedName>
</protein>
<evidence type="ECO:0000256" key="1">
    <source>
        <dbReference type="SAM" id="Phobius"/>
    </source>
</evidence>
<dbReference type="Pfam" id="PF00226">
    <property type="entry name" value="DnaJ"/>
    <property type="match status" value="1"/>
</dbReference>
<reference evidence="3 4" key="1">
    <citation type="journal article" date="2020" name="Biotechnol. Biofuels">
        <title>New insights from the biogas microbiome by comprehensive genome-resolved metagenomics of nearly 1600 species originating from multiple anaerobic digesters.</title>
        <authorList>
            <person name="Campanaro S."/>
            <person name="Treu L."/>
            <person name="Rodriguez-R L.M."/>
            <person name="Kovalovszki A."/>
            <person name="Ziels R.M."/>
            <person name="Maus I."/>
            <person name="Zhu X."/>
            <person name="Kougias P.G."/>
            <person name="Basile A."/>
            <person name="Luo G."/>
            <person name="Schluter A."/>
            <person name="Konstantinidis K.T."/>
            <person name="Angelidaki I."/>
        </authorList>
    </citation>
    <scope>NUCLEOTIDE SEQUENCE [LARGE SCALE GENOMIC DNA]</scope>
    <source>
        <strain evidence="3">AS27yjCOA_65</strain>
    </source>
</reference>
<dbReference type="InterPro" id="IPR036869">
    <property type="entry name" value="J_dom_sf"/>
</dbReference>
<evidence type="ECO:0000259" key="2">
    <source>
        <dbReference type="PROSITE" id="PS50076"/>
    </source>
</evidence>
<proteinExistence type="predicted"/>
<feature type="transmembrane region" description="Helical" evidence="1">
    <location>
        <begin position="21"/>
        <end position="39"/>
    </location>
</feature>
<keyword evidence="1" id="KW-0812">Transmembrane</keyword>
<dbReference type="InterPro" id="IPR001623">
    <property type="entry name" value="DnaJ_domain"/>
</dbReference>
<comment type="caution">
    <text evidence="3">The sequence shown here is derived from an EMBL/GenBank/DDBJ whole genome shotgun (WGS) entry which is preliminary data.</text>
</comment>
<dbReference type="Proteomes" id="UP000524246">
    <property type="component" value="Unassembled WGS sequence"/>
</dbReference>
<name>A0A7X9IK62_9DELT</name>